<dbReference type="InterPro" id="IPR000836">
    <property type="entry name" value="PRTase_dom"/>
</dbReference>
<dbReference type="Gene3D" id="3.40.50.2020">
    <property type="match status" value="1"/>
</dbReference>
<evidence type="ECO:0000256" key="14">
    <source>
        <dbReference type="ARBA" id="ARBA00048811"/>
    </source>
</evidence>
<dbReference type="EMBL" id="FOGF01000008">
    <property type="protein sequence ID" value="SEQ84359.1"/>
    <property type="molecule type" value="Genomic_DNA"/>
</dbReference>
<feature type="domain" description="Phosphoribosyltransferase" evidence="17">
    <location>
        <begin position="13"/>
        <end position="159"/>
    </location>
</feature>
<keyword evidence="8 16" id="KW-0328">Glycosyltransferase</keyword>
<evidence type="ECO:0000256" key="9">
    <source>
        <dbReference type="ARBA" id="ARBA00022679"/>
    </source>
</evidence>
<dbReference type="UniPathway" id="UPA00909">
    <property type="reaction ID" value="UER00887"/>
</dbReference>
<evidence type="ECO:0000256" key="1">
    <source>
        <dbReference type="ARBA" id="ARBA00001946"/>
    </source>
</evidence>
<comment type="similarity">
    <text evidence="6 16">Belongs to the purine/pyrimidine phosphoribosyltransferase family.</text>
</comment>
<dbReference type="EC" id="2.4.2.8" evidence="16"/>
<dbReference type="GO" id="GO:0000287">
    <property type="term" value="F:magnesium ion binding"/>
    <property type="evidence" value="ECO:0007669"/>
    <property type="project" value="TreeGrafter"/>
</dbReference>
<dbReference type="STRING" id="137733.SAMN05421767_10847"/>
<evidence type="ECO:0000313" key="18">
    <source>
        <dbReference type="EMBL" id="SEQ84359.1"/>
    </source>
</evidence>
<dbReference type="CDD" id="cd06223">
    <property type="entry name" value="PRTases_typeI"/>
    <property type="match status" value="1"/>
</dbReference>
<dbReference type="GO" id="GO:0005829">
    <property type="term" value="C:cytosol"/>
    <property type="evidence" value="ECO:0007669"/>
    <property type="project" value="TreeGrafter"/>
</dbReference>
<comment type="catalytic activity">
    <reaction evidence="14">
        <text>GMP + diphosphate = guanine + 5-phospho-alpha-D-ribose 1-diphosphate</text>
        <dbReference type="Rhea" id="RHEA:25424"/>
        <dbReference type="ChEBI" id="CHEBI:16235"/>
        <dbReference type="ChEBI" id="CHEBI:33019"/>
        <dbReference type="ChEBI" id="CHEBI:58017"/>
        <dbReference type="ChEBI" id="CHEBI:58115"/>
        <dbReference type="EC" id="2.4.2.8"/>
    </reaction>
    <physiologicalReaction direction="right-to-left" evidence="14">
        <dbReference type="Rhea" id="RHEA:25426"/>
    </physiologicalReaction>
</comment>
<dbReference type="GO" id="GO:0032263">
    <property type="term" value="P:GMP salvage"/>
    <property type="evidence" value="ECO:0007669"/>
    <property type="project" value="UniProtKB-UniPathway"/>
</dbReference>
<dbReference type="Pfam" id="PF00156">
    <property type="entry name" value="Pribosyltran"/>
    <property type="match status" value="1"/>
</dbReference>
<keyword evidence="13 16" id="KW-0460">Magnesium</keyword>
<comment type="subcellular location">
    <subcellularLocation>
        <location evidence="3 16">Cytoplasm</location>
    </subcellularLocation>
</comment>
<comment type="catalytic activity">
    <reaction evidence="15">
        <text>IMP + diphosphate = hypoxanthine + 5-phospho-alpha-D-ribose 1-diphosphate</text>
        <dbReference type="Rhea" id="RHEA:17973"/>
        <dbReference type="ChEBI" id="CHEBI:17368"/>
        <dbReference type="ChEBI" id="CHEBI:33019"/>
        <dbReference type="ChEBI" id="CHEBI:58017"/>
        <dbReference type="ChEBI" id="CHEBI:58053"/>
        <dbReference type="EC" id="2.4.2.8"/>
    </reaction>
    <physiologicalReaction direction="right-to-left" evidence="15">
        <dbReference type="Rhea" id="RHEA:17975"/>
    </physiologicalReaction>
</comment>
<dbReference type="NCBIfam" id="TIGR01203">
    <property type="entry name" value="HGPRTase"/>
    <property type="match status" value="1"/>
</dbReference>
<evidence type="ECO:0000256" key="6">
    <source>
        <dbReference type="ARBA" id="ARBA00008391"/>
    </source>
</evidence>
<keyword evidence="10 16" id="KW-0479">Metal-binding</keyword>
<evidence type="ECO:0000256" key="8">
    <source>
        <dbReference type="ARBA" id="ARBA00022676"/>
    </source>
</evidence>
<gene>
    <name evidence="18" type="ORF">SAMN05421767_10847</name>
</gene>
<dbReference type="GO" id="GO:0004422">
    <property type="term" value="F:hypoxanthine phosphoribosyltransferase activity"/>
    <property type="evidence" value="ECO:0007669"/>
    <property type="project" value="InterPro"/>
</dbReference>
<reference evidence="18 19" key="1">
    <citation type="submission" date="2016-10" db="EMBL/GenBank/DDBJ databases">
        <authorList>
            <person name="de Groot N.N."/>
        </authorList>
    </citation>
    <scope>NUCLEOTIDE SEQUENCE [LARGE SCALE GENOMIC DNA]</scope>
    <source>
        <strain evidence="18 19">DSM 15827</strain>
    </source>
</reference>
<dbReference type="GO" id="GO:0006178">
    <property type="term" value="P:guanine salvage"/>
    <property type="evidence" value="ECO:0007669"/>
    <property type="project" value="TreeGrafter"/>
</dbReference>
<protein>
    <recommendedName>
        <fullName evidence="16">Hypoxanthine phosphoribosyltransferase</fullName>
        <ecNumber evidence="16">2.4.2.8</ecNumber>
    </recommendedName>
</protein>
<keyword evidence="19" id="KW-1185">Reference proteome</keyword>
<organism evidence="18 19">
    <name type="scientific">Granulicatella balaenopterae</name>
    <dbReference type="NCBI Taxonomy" id="137733"/>
    <lineage>
        <taxon>Bacteria</taxon>
        <taxon>Bacillati</taxon>
        <taxon>Bacillota</taxon>
        <taxon>Bacilli</taxon>
        <taxon>Lactobacillales</taxon>
        <taxon>Carnobacteriaceae</taxon>
        <taxon>Granulicatella</taxon>
    </lineage>
</organism>
<accession>A0A1H9JC98</accession>
<comment type="cofactor">
    <cofactor evidence="1 16">
        <name>Mg(2+)</name>
        <dbReference type="ChEBI" id="CHEBI:18420"/>
    </cofactor>
</comment>
<dbReference type="GO" id="GO:0032264">
    <property type="term" value="P:IMP salvage"/>
    <property type="evidence" value="ECO:0007669"/>
    <property type="project" value="UniProtKB-UniPathway"/>
</dbReference>
<evidence type="ECO:0000256" key="10">
    <source>
        <dbReference type="ARBA" id="ARBA00022723"/>
    </source>
</evidence>
<dbReference type="PANTHER" id="PTHR43340:SF1">
    <property type="entry name" value="HYPOXANTHINE PHOSPHORIBOSYLTRANSFERASE"/>
    <property type="match status" value="1"/>
</dbReference>
<dbReference type="RefSeq" id="WP_089746234.1">
    <property type="nucleotide sequence ID" value="NZ_FOGF01000008.1"/>
</dbReference>
<dbReference type="AlphaFoldDB" id="A0A1H9JC98"/>
<dbReference type="OrthoDB" id="9802824at2"/>
<evidence type="ECO:0000256" key="15">
    <source>
        <dbReference type="ARBA" id="ARBA00049402"/>
    </source>
</evidence>
<dbReference type="InterPro" id="IPR029057">
    <property type="entry name" value="PRTase-like"/>
</dbReference>
<evidence type="ECO:0000256" key="13">
    <source>
        <dbReference type="ARBA" id="ARBA00022842"/>
    </source>
</evidence>
<dbReference type="PANTHER" id="PTHR43340">
    <property type="entry name" value="HYPOXANTHINE-GUANINE PHOSPHORIBOSYLTRANSFERASE"/>
    <property type="match status" value="1"/>
</dbReference>
<evidence type="ECO:0000256" key="7">
    <source>
        <dbReference type="ARBA" id="ARBA00022490"/>
    </source>
</evidence>
<proteinExistence type="inferred from homology"/>
<dbReference type="InterPro" id="IPR005904">
    <property type="entry name" value="Hxn_phspho_trans"/>
</dbReference>
<comment type="function">
    <text evidence="2">Purine salvage pathway enzyme that catalyzes the transfer of the ribosyl-5-phosphate group from 5-phospho-alpha-D-ribose 1-diphosphate (PRPP) to the N9 position of the 6-oxopurines hypoxanthine and guanine to form the corresponding ribonucleotides IMP (inosine 5'-monophosphate) and GMP (guanosine 5'-monophosphate), with the release of PPi.</text>
</comment>
<dbReference type="Proteomes" id="UP000198556">
    <property type="component" value="Unassembled WGS sequence"/>
</dbReference>
<keyword evidence="12 16" id="KW-0547">Nucleotide-binding</keyword>
<dbReference type="GO" id="GO:0006166">
    <property type="term" value="P:purine ribonucleoside salvage"/>
    <property type="evidence" value="ECO:0007669"/>
    <property type="project" value="UniProtKB-KW"/>
</dbReference>
<evidence type="ECO:0000256" key="11">
    <source>
        <dbReference type="ARBA" id="ARBA00022726"/>
    </source>
</evidence>
<evidence type="ECO:0000256" key="4">
    <source>
        <dbReference type="ARBA" id="ARBA00004669"/>
    </source>
</evidence>
<dbReference type="UniPathway" id="UPA00591">
    <property type="reaction ID" value="UER00648"/>
</dbReference>
<keyword evidence="7 16" id="KW-0963">Cytoplasm</keyword>
<sequence>MINDMKKILVSEEEIKDTVARLGKELTADYKGKDPLVICVLKGAIFFMTDVVRAMDCNVELDFMDVSSYGNGFESTGEVKIERDLDTNVKGRHVLIVEDIVDTGRTLRHLVELLKHRGAESVKVCTLLDKPSGRVVDMEADYVGVVVPNEFLVGYGLDFKQFYRNMPCVGVIKEEFYE</sequence>
<dbReference type="FunFam" id="3.40.50.2020:FF:000006">
    <property type="entry name" value="Hypoxanthine phosphoribosyltransferase"/>
    <property type="match status" value="1"/>
</dbReference>
<comment type="pathway">
    <text evidence="4 16">Purine metabolism; IMP biosynthesis via salvage pathway; IMP from hypoxanthine: step 1/1.</text>
</comment>
<dbReference type="GO" id="GO:0046100">
    <property type="term" value="P:hypoxanthine metabolic process"/>
    <property type="evidence" value="ECO:0007669"/>
    <property type="project" value="TreeGrafter"/>
</dbReference>
<comment type="pathway">
    <text evidence="5">Purine metabolism; GMP biosynthesis via salvage pathway; GMP from guanine: step 1/1.</text>
</comment>
<evidence type="ECO:0000256" key="3">
    <source>
        <dbReference type="ARBA" id="ARBA00004496"/>
    </source>
</evidence>
<evidence type="ECO:0000259" key="17">
    <source>
        <dbReference type="Pfam" id="PF00156"/>
    </source>
</evidence>
<dbReference type="GO" id="GO:0052657">
    <property type="term" value="F:guanine phosphoribosyltransferase activity"/>
    <property type="evidence" value="ECO:0007669"/>
    <property type="project" value="RHEA"/>
</dbReference>
<evidence type="ECO:0000256" key="12">
    <source>
        <dbReference type="ARBA" id="ARBA00022741"/>
    </source>
</evidence>
<dbReference type="GO" id="GO:0000166">
    <property type="term" value="F:nucleotide binding"/>
    <property type="evidence" value="ECO:0007669"/>
    <property type="project" value="UniProtKB-KW"/>
</dbReference>
<evidence type="ECO:0000313" key="19">
    <source>
        <dbReference type="Proteomes" id="UP000198556"/>
    </source>
</evidence>
<name>A0A1H9JC98_9LACT</name>
<evidence type="ECO:0000256" key="2">
    <source>
        <dbReference type="ARBA" id="ARBA00002049"/>
    </source>
</evidence>
<evidence type="ECO:0000256" key="16">
    <source>
        <dbReference type="RuleBase" id="RU364099"/>
    </source>
</evidence>
<evidence type="ECO:0000256" key="5">
    <source>
        <dbReference type="ARBA" id="ARBA00004676"/>
    </source>
</evidence>
<keyword evidence="11 16" id="KW-0660">Purine salvage</keyword>
<dbReference type="InterPro" id="IPR050408">
    <property type="entry name" value="HGPRT"/>
</dbReference>
<keyword evidence="9 16" id="KW-0808">Transferase</keyword>
<dbReference type="SUPFAM" id="SSF53271">
    <property type="entry name" value="PRTase-like"/>
    <property type="match status" value="1"/>
</dbReference>